<proteinExistence type="predicted"/>
<evidence type="ECO:0000313" key="1">
    <source>
        <dbReference type="EMBL" id="RXK37886.1"/>
    </source>
</evidence>
<comment type="caution">
    <text evidence="1">The sequence shown here is derived from an EMBL/GenBank/DDBJ whole genome shotgun (WGS) entry which is preliminary data.</text>
</comment>
<dbReference type="VEuPathDB" id="FungiDB:TREMEDRAFT_66206"/>
<evidence type="ECO:0000313" key="2">
    <source>
        <dbReference type="Proteomes" id="UP000289152"/>
    </source>
</evidence>
<organism evidence="1 2">
    <name type="scientific">Tremella mesenterica</name>
    <name type="common">Jelly fungus</name>
    <dbReference type="NCBI Taxonomy" id="5217"/>
    <lineage>
        <taxon>Eukaryota</taxon>
        <taxon>Fungi</taxon>
        <taxon>Dikarya</taxon>
        <taxon>Basidiomycota</taxon>
        <taxon>Agaricomycotina</taxon>
        <taxon>Tremellomycetes</taxon>
        <taxon>Tremellales</taxon>
        <taxon>Tremellaceae</taxon>
        <taxon>Tremella</taxon>
    </lineage>
</organism>
<dbReference type="EMBL" id="SDIL01000058">
    <property type="protein sequence ID" value="RXK37886.1"/>
    <property type="molecule type" value="Genomic_DNA"/>
</dbReference>
<dbReference type="AlphaFoldDB" id="A0A4Q1BJQ2"/>
<sequence length="216" mass="24626">MSTHDESPESQITRTVKEFQRVMVNEDETEADTAQWTVVKGSGAWVPVDLHSSTRELFDHAQEFIELSTLGDVMIYTQSLEWKEGIGGAPSDFRVSSDVTGNWSCTLAWFDDHPRRLVASKTKREPGRFEVAEDMPDQFRVSITWQTGTCVLTRDEQKRPGQESVYNYTQTMTCDGKEVVSKYDLGSKYFERKEKPERTILWSVLATIILSLAILS</sequence>
<dbReference type="Proteomes" id="UP000289152">
    <property type="component" value="Unassembled WGS sequence"/>
</dbReference>
<gene>
    <name evidence="1" type="ORF">M231_04885</name>
</gene>
<reference evidence="1 2" key="1">
    <citation type="submission" date="2016-06" db="EMBL/GenBank/DDBJ databases">
        <title>Evolution of pathogenesis and genome organization in the Tremellales.</title>
        <authorList>
            <person name="Cuomo C."/>
            <person name="Litvintseva A."/>
            <person name="Heitman J."/>
            <person name="Chen Y."/>
            <person name="Sun S."/>
            <person name="Springer D."/>
            <person name="Dromer F."/>
            <person name="Young S."/>
            <person name="Zeng Q."/>
            <person name="Chapman S."/>
            <person name="Gujja S."/>
            <person name="Saif S."/>
            <person name="Birren B."/>
        </authorList>
    </citation>
    <scope>NUCLEOTIDE SEQUENCE [LARGE SCALE GENOMIC DNA]</scope>
    <source>
        <strain evidence="1 2">ATCC 28783</strain>
    </source>
</reference>
<protein>
    <submittedName>
        <fullName evidence="1">Uncharacterized protein</fullName>
    </submittedName>
</protein>
<name>A0A4Q1BJQ2_TREME</name>
<dbReference type="InParanoid" id="A0A4Q1BJQ2"/>
<keyword evidence="2" id="KW-1185">Reference proteome</keyword>
<accession>A0A4Q1BJQ2</accession>